<accession>A0A3P7TUC6</accession>
<evidence type="ECO:0000313" key="2">
    <source>
        <dbReference type="Proteomes" id="UP000268014"/>
    </source>
</evidence>
<protein>
    <submittedName>
        <fullName evidence="1">Uncharacterized protein</fullName>
    </submittedName>
</protein>
<evidence type="ECO:0000313" key="1">
    <source>
        <dbReference type="EMBL" id="VDO25426.1"/>
    </source>
</evidence>
<proteinExistence type="predicted"/>
<name>A0A3P7TUC6_HAEPC</name>
<dbReference type="Proteomes" id="UP000268014">
    <property type="component" value="Unassembled WGS sequence"/>
</dbReference>
<organism evidence="1 2">
    <name type="scientific">Haemonchus placei</name>
    <name type="common">Barber's pole worm</name>
    <dbReference type="NCBI Taxonomy" id="6290"/>
    <lineage>
        <taxon>Eukaryota</taxon>
        <taxon>Metazoa</taxon>
        <taxon>Ecdysozoa</taxon>
        <taxon>Nematoda</taxon>
        <taxon>Chromadorea</taxon>
        <taxon>Rhabditida</taxon>
        <taxon>Rhabditina</taxon>
        <taxon>Rhabditomorpha</taxon>
        <taxon>Strongyloidea</taxon>
        <taxon>Trichostrongylidae</taxon>
        <taxon>Haemonchus</taxon>
    </lineage>
</organism>
<dbReference type="EMBL" id="UZAF01016312">
    <property type="protein sequence ID" value="VDO25426.1"/>
    <property type="molecule type" value="Genomic_DNA"/>
</dbReference>
<reference evidence="1 2" key="1">
    <citation type="submission" date="2018-11" db="EMBL/GenBank/DDBJ databases">
        <authorList>
            <consortium name="Pathogen Informatics"/>
        </authorList>
    </citation>
    <scope>NUCLEOTIDE SEQUENCE [LARGE SCALE GENOMIC DNA]</scope>
    <source>
        <strain evidence="1 2">MHpl1</strain>
    </source>
</reference>
<dbReference type="AlphaFoldDB" id="A0A3P7TUC6"/>
<keyword evidence="2" id="KW-1185">Reference proteome</keyword>
<gene>
    <name evidence="1" type="ORF">HPLM_LOCUS5261</name>
</gene>
<sequence>MRLMCARNIKDGIRHFPKRQTTRRCKLALSNICVKKINRVSFAKVSVNKMSDESRFTGSLTSNRHNNTTCSLRCNFDLKIRKSI</sequence>